<comment type="caution">
    <text evidence="2">The sequence shown here is derived from an EMBL/GenBank/DDBJ whole genome shotgun (WGS) entry which is preliminary data.</text>
</comment>
<dbReference type="Proteomes" id="UP001206128">
    <property type="component" value="Unassembled WGS sequence"/>
</dbReference>
<name>A0AAE3KED1_9PSEU</name>
<reference evidence="2" key="1">
    <citation type="submission" date="2022-06" db="EMBL/GenBank/DDBJ databases">
        <title>Genomic Encyclopedia of Archaeal and Bacterial Type Strains, Phase II (KMG-II): from individual species to whole genera.</title>
        <authorList>
            <person name="Goeker M."/>
        </authorList>
    </citation>
    <scope>NUCLEOTIDE SEQUENCE</scope>
    <source>
        <strain evidence="2">DSM 43935</strain>
    </source>
</reference>
<evidence type="ECO:0000313" key="3">
    <source>
        <dbReference type="Proteomes" id="UP001206128"/>
    </source>
</evidence>
<gene>
    <name evidence="2" type="ORF">LX83_000074</name>
</gene>
<keyword evidence="3" id="KW-1185">Reference proteome</keyword>
<dbReference type="Pfam" id="PF12770">
    <property type="entry name" value="CHAT"/>
    <property type="match status" value="1"/>
</dbReference>
<evidence type="ECO:0000259" key="1">
    <source>
        <dbReference type="Pfam" id="PF12770"/>
    </source>
</evidence>
<dbReference type="InterPro" id="IPR024983">
    <property type="entry name" value="CHAT_dom"/>
</dbReference>
<accession>A0AAE3KED1</accession>
<sequence>MTPNPPRPTVLVRMADAGDVHLSWRWTHALAHPGVGLVPEAGVAEALAALDQALPLAGALDRALVAGALARHETELALARRLGQIFLPPVLAAQLARLHAHGVRPHVRVQPAPRLAQLPWELLAPEPDRRLLDIADVSVLAPATIVHAPGRVARTWADTRELPVVGVLDPRVPGFRADSRLGSVLGRLTPDAPLARLVADHARQGRFRPEVSDPLAAFRRTDLDRTWLGAALRAGASRLLYVGHVTAAEPGSGQSEHAQLHLACPADAVGFAPPLRAHRPLSAKDLLLGTHTLTADPRPGAACWPFPSRVALIACESGGDLRFAEALGLATAALHGGAELVTATRWTLPTDLAFHRLAGVDAALRPFQAAVCAIDAAHESDDPVRALCDWQRARLAAWRDRGRIEDSPLLWAAFATISA</sequence>
<evidence type="ECO:0000313" key="2">
    <source>
        <dbReference type="EMBL" id="MCP2163234.1"/>
    </source>
</evidence>
<dbReference type="AlphaFoldDB" id="A0AAE3KED1"/>
<dbReference type="EMBL" id="JAMTCK010000001">
    <property type="protein sequence ID" value="MCP2163234.1"/>
    <property type="molecule type" value="Genomic_DNA"/>
</dbReference>
<organism evidence="2 3">
    <name type="scientific">Goodfellowiella coeruleoviolacea</name>
    <dbReference type="NCBI Taxonomy" id="334858"/>
    <lineage>
        <taxon>Bacteria</taxon>
        <taxon>Bacillati</taxon>
        <taxon>Actinomycetota</taxon>
        <taxon>Actinomycetes</taxon>
        <taxon>Pseudonocardiales</taxon>
        <taxon>Pseudonocardiaceae</taxon>
        <taxon>Goodfellowiella</taxon>
    </lineage>
</organism>
<feature type="domain" description="CHAT" evidence="1">
    <location>
        <begin position="77"/>
        <end position="416"/>
    </location>
</feature>
<protein>
    <submittedName>
        <fullName evidence="2">CHAT domain-containing protein</fullName>
    </submittedName>
</protein>
<proteinExistence type="predicted"/>